<reference evidence="1 2" key="1">
    <citation type="submission" date="2020-08" db="EMBL/GenBank/DDBJ databases">
        <title>Genomic Encyclopedia of Type Strains, Phase III (KMG-III): the genomes of soil and plant-associated and newly described type strains.</title>
        <authorList>
            <person name="Whitman W."/>
        </authorList>
    </citation>
    <scope>NUCLEOTIDE SEQUENCE [LARGE SCALE GENOMIC DNA]</scope>
    <source>
        <strain evidence="1 2">CECT 8075</strain>
    </source>
</reference>
<evidence type="ECO:0000313" key="1">
    <source>
        <dbReference type="EMBL" id="MBB3207731.1"/>
    </source>
</evidence>
<comment type="caution">
    <text evidence="1">The sequence shown here is derived from an EMBL/GenBank/DDBJ whole genome shotgun (WGS) entry which is preliminary data.</text>
</comment>
<name>A0A7W5E042_9BACT</name>
<evidence type="ECO:0000313" key="2">
    <source>
        <dbReference type="Proteomes" id="UP000536179"/>
    </source>
</evidence>
<protein>
    <submittedName>
        <fullName evidence="1">Uncharacterized protein</fullName>
    </submittedName>
</protein>
<sequence length="30" mass="3384">MLYDSPLTEVGLFEKTIASTRGQAKDLENR</sequence>
<keyword evidence="2" id="KW-1185">Reference proteome</keyword>
<dbReference type="Proteomes" id="UP000536179">
    <property type="component" value="Unassembled WGS sequence"/>
</dbReference>
<accession>A0A7W5E042</accession>
<organism evidence="1 2">
    <name type="scientific">Aporhodopirellula rubra</name>
    <dbReference type="NCBI Taxonomy" id="980271"/>
    <lineage>
        <taxon>Bacteria</taxon>
        <taxon>Pseudomonadati</taxon>
        <taxon>Planctomycetota</taxon>
        <taxon>Planctomycetia</taxon>
        <taxon>Pirellulales</taxon>
        <taxon>Pirellulaceae</taxon>
        <taxon>Aporhodopirellula</taxon>
    </lineage>
</organism>
<dbReference type="AlphaFoldDB" id="A0A7W5E042"/>
<gene>
    <name evidence="1" type="ORF">FHS27_003558</name>
</gene>
<proteinExistence type="predicted"/>
<dbReference type="EMBL" id="JACHXU010000012">
    <property type="protein sequence ID" value="MBB3207731.1"/>
    <property type="molecule type" value="Genomic_DNA"/>
</dbReference>